<name>A0ACB7ITK8_PLECO</name>
<evidence type="ECO:0000313" key="1">
    <source>
        <dbReference type="EMBL" id="KAG9221522.1"/>
    </source>
</evidence>
<comment type="caution">
    <text evidence="1">The sequence shown here is derived from an EMBL/GenBank/DDBJ whole genome shotgun (WGS) entry which is preliminary data.</text>
</comment>
<keyword evidence="2" id="KW-1185">Reference proteome</keyword>
<dbReference type="EMBL" id="WQMT02000006">
    <property type="protein sequence ID" value="KAG9221522.1"/>
    <property type="molecule type" value="Genomic_DNA"/>
</dbReference>
<protein>
    <submittedName>
        <fullName evidence="1">Uncharacterized protein</fullName>
    </submittedName>
</protein>
<gene>
    <name evidence="1" type="ORF">CCMSSC00406_0009345</name>
</gene>
<organism evidence="1 2">
    <name type="scientific">Pleurotus cornucopiae</name>
    <name type="common">Cornucopia mushroom</name>
    <dbReference type="NCBI Taxonomy" id="5321"/>
    <lineage>
        <taxon>Eukaryota</taxon>
        <taxon>Fungi</taxon>
        <taxon>Dikarya</taxon>
        <taxon>Basidiomycota</taxon>
        <taxon>Agaricomycotina</taxon>
        <taxon>Agaricomycetes</taxon>
        <taxon>Agaricomycetidae</taxon>
        <taxon>Agaricales</taxon>
        <taxon>Pleurotineae</taxon>
        <taxon>Pleurotaceae</taxon>
        <taxon>Pleurotus</taxon>
    </lineage>
</organism>
<proteinExistence type="predicted"/>
<dbReference type="Proteomes" id="UP000824881">
    <property type="component" value="Unassembled WGS sequence"/>
</dbReference>
<sequence length="228" mass="25178">MRHTPSSASTSHPSMYPSSESHRKKDTKPTFGDLVVFARPELALWGCALRRLVSSDNVSINFFCEDAANFFTGLPGDVALDAELYPPNAKERRSKLLSAIDTSNLVDPHWIAECDVRREDHPMAFLSQHEVGGDATTILGVVPLGTVSGLTTYSNRNDTPMPPPKDAGQVHERTVWRRTEMSSGPLSYILDISVSHFALLLFQVYQIMFAEENYAPCFADGSSSLVPF</sequence>
<accession>A0ACB7ITK8</accession>
<reference evidence="1 2" key="1">
    <citation type="journal article" date="2021" name="Appl. Environ. Microbiol.">
        <title>Genetic linkage and physical mapping for an oyster mushroom Pleurotus cornucopiae and QTL analysis for the trait cap color.</title>
        <authorList>
            <person name="Zhang Y."/>
            <person name="Gao W."/>
            <person name="Sonnenberg A."/>
            <person name="Chen Q."/>
            <person name="Zhang J."/>
            <person name="Huang C."/>
        </authorList>
    </citation>
    <scope>NUCLEOTIDE SEQUENCE [LARGE SCALE GENOMIC DNA]</scope>
    <source>
        <strain evidence="1">CCMSSC00406</strain>
    </source>
</reference>
<evidence type="ECO:0000313" key="2">
    <source>
        <dbReference type="Proteomes" id="UP000824881"/>
    </source>
</evidence>